<dbReference type="Gene3D" id="3.90.1200.10">
    <property type="match status" value="1"/>
</dbReference>
<protein>
    <recommendedName>
        <fullName evidence="3">Aminoglycoside phosphotransferase domain-containing protein</fullName>
    </recommendedName>
</protein>
<dbReference type="GeneID" id="97285954"/>
<dbReference type="Proteomes" id="UP001622557">
    <property type="component" value="Chromosome"/>
</dbReference>
<dbReference type="SUPFAM" id="SSF56112">
    <property type="entry name" value="Protein kinase-like (PK-like)"/>
    <property type="match status" value="1"/>
</dbReference>
<keyword evidence="2" id="KW-1185">Reference proteome</keyword>
<dbReference type="RefSeq" id="WP_405453851.1">
    <property type="nucleotide sequence ID" value="NZ_CP108164.1"/>
</dbReference>
<organism evidence="1 2">
    <name type="scientific">Streptomyces achromogenes</name>
    <dbReference type="NCBI Taxonomy" id="67255"/>
    <lineage>
        <taxon>Bacteria</taxon>
        <taxon>Bacillati</taxon>
        <taxon>Actinomycetota</taxon>
        <taxon>Actinomycetes</taxon>
        <taxon>Kitasatosporales</taxon>
        <taxon>Streptomycetaceae</taxon>
        <taxon>Streptomyces</taxon>
    </lineage>
</organism>
<dbReference type="EMBL" id="CP108164">
    <property type="protein sequence ID" value="WTQ85367.1"/>
    <property type="molecule type" value="Genomic_DNA"/>
</dbReference>
<proteinExistence type="predicted"/>
<sequence length="499" mass="53986">MSTHVFRDDDLQPLHLEPLLRSAPWLPRDLRAAHRWEAVDHAELGSGELLLVVAAVGGPASGERVFLTARRDPSGTLTAAGDDGPHGLAAVRHVLAGARLRTARGGHVDFRRAPSAPAGEPRRLPFDQGWSSNSLSLVEVAGSAYLHKTYRRPAEAVHEPELLRRMSGTGHTPEWAGDYTYTDPVRGSRHPVGVLYRHAPGRGIDAPLRENLRSLWPRLTSGTAPDRLVRDHLLPLEARLRAAGRFLRGFHRDLAARLGAPATGYPVADALARASARLAELARAGAPLAQDGAPLPRAARDAAFDALATELVWLEGEFDGRTTASGAGPCHGDLHLSHLLCSDTADGTWHMRVIDLSTPALSPDDPEYATQSPVQDLVAVRRALEYFAADEAAFESSRRLGVDATETMYGSLDGAPGLPAADRAVLTSVFRTADLWRERVLGLLLGPASGDPLRRLLYLRRLLHELGYNHDHARPYHAAIDLRHALALASPAPTTHART</sequence>
<evidence type="ECO:0008006" key="3">
    <source>
        <dbReference type="Google" id="ProtNLM"/>
    </source>
</evidence>
<reference evidence="1 2" key="1">
    <citation type="submission" date="2022-10" db="EMBL/GenBank/DDBJ databases">
        <title>The complete genomes of actinobacterial strains from the NBC collection.</title>
        <authorList>
            <person name="Joergensen T.S."/>
            <person name="Alvarez Arevalo M."/>
            <person name="Sterndorff E.B."/>
            <person name="Faurdal D."/>
            <person name="Vuksanovic O."/>
            <person name="Mourched A.-S."/>
            <person name="Charusanti P."/>
            <person name="Shaw S."/>
            <person name="Blin K."/>
            <person name="Weber T."/>
        </authorList>
    </citation>
    <scope>NUCLEOTIDE SEQUENCE [LARGE SCALE GENOMIC DNA]</scope>
    <source>
        <strain evidence="1 2">NBC_00156</strain>
    </source>
</reference>
<dbReference type="InterPro" id="IPR011009">
    <property type="entry name" value="Kinase-like_dom_sf"/>
</dbReference>
<accession>A0ABZ1KXS1</accession>
<gene>
    <name evidence="1" type="ORF">OG350_35965</name>
</gene>
<evidence type="ECO:0000313" key="1">
    <source>
        <dbReference type="EMBL" id="WTQ85367.1"/>
    </source>
</evidence>
<name>A0ABZ1KXS1_STRAH</name>
<evidence type="ECO:0000313" key="2">
    <source>
        <dbReference type="Proteomes" id="UP001622557"/>
    </source>
</evidence>